<name>A0A803JT88_XENTR</name>
<keyword evidence="2" id="KW-0233">DNA recombination</keyword>
<dbReference type="Gene3D" id="1.10.150.130">
    <property type="match status" value="1"/>
</dbReference>
<dbReference type="Gene3D" id="1.10.443.10">
    <property type="entry name" value="Intergrase catalytic core"/>
    <property type="match status" value="1"/>
</dbReference>
<reference evidence="4" key="1">
    <citation type="journal article" date="2010" name="Science">
        <title>The genome of the Western clawed frog Xenopus tropicalis.</title>
        <authorList>
            <person name="Hellsten U."/>
            <person name="Harland R.M."/>
            <person name="Gilchrist M.J."/>
            <person name="Hendrix D."/>
            <person name="Jurka J."/>
            <person name="Kapitonov V."/>
            <person name="Ovcharenko I."/>
            <person name="Putnam N.H."/>
            <person name="Shu S."/>
            <person name="Taher L."/>
            <person name="Blitz I.L."/>
            <person name="Blumberg B."/>
            <person name="Dichmann D.S."/>
            <person name="Dubchak I."/>
            <person name="Amaya E."/>
            <person name="Detter J.C."/>
            <person name="Fletcher R."/>
            <person name="Gerhard D.S."/>
            <person name="Goodstein D."/>
            <person name="Graves T."/>
            <person name="Grigoriev I.V."/>
            <person name="Grimwood J."/>
            <person name="Kawashima T."/>
            <person name="Lindquist E."/>
            <person name="Lucas S.M."/>
            <person name="Mead P.E."/>
            <person name="Mitros T."/>
            <person name="Ogino H."/>
            <person name="Ohta Y."/>
            <person name="Poliakov A.V."/>
            <person name="Pollet N."/>
            <person name="Robert J."/>
            <person name="Salamov A."/>
            <person name="Sater A.K."/>
            <person name="Schmutz J."/>
            <person name="Terry A."/>
            <person name="Vize P.D."/>
            <person name="Warren W.C."/>
            <person name="Wells D."/>
            <person name="Wills A."/>
            <person name="Wilson R.K."/>
            <person name="Zimmerman L.B."/>
            <person name="Zorn A.M."/>
            <person name="Grainger R."/>
            <person name="Grammer T."/>
            <person name="Khokha M.K."/>
            <person name="Richardson P.M."/>
            <person name="Rokhsar D.S."/>
        </authorList>
    </citation>
    <scope>NUCLEOTIDE SEQUENCE [LARGE SCALE GENOMIC DNA]</scope>
    <source>
        <strain evidence="4">Nigerian</strain>
    </source>
</reference>
<feature type="region of interest" description="Disordered" evidence="3">
    <location>
        <begin position="581"/>
        <end position="610"/>
    </location>
</feature>
<proteinExistence type="predicted"/>
<feature type="compositionally biased region" description="Basic residues" evidence="3">
    <location>
        <begin position="247"/>
        <end position="261"/>
    </location>
</feature>
<dbReference type="GeneTree" id="ENSGT01130000278482"/>
<feature type="region of interest" description="Disordered" evidence="3">
    <location>
        <begin position="133"/>
        <end position="153"/>
    </location>
</feature>
<evidence type="ECO:0000256" key="2">
    <source>
        <dbReference type="ARBA" id="ARBA00023172"/>
    </source>
</evidence>
<keyword evidence="1" id="KW-0238">DNA-binding</keyword>
<feature type="region of interest" description="Disordered" evidence="3">
    <location>
        <begin position="41"/>
        <end position="65"/>
    </location>
</feature>
<dbReference type="AlphaFoldDB" id="A0A803JT88"/>
<dbReference type="GO" id="GO:0006310">
    <property type="term" value="P:DNA recombination"/>
    <property type="evidence" value="ECO:0007669"/>
    <property type="project" value="UniProtKB-KW"/>
</dbReference>
<dbReference type="InterPro" id="IPR011010">
    <property type="entry name" value="DNA_brk_join_enz"/>
</dbReference>
<evidence type="ECO:0008006" key="5">
    <source>
        <dbReference type="Google" id="ProtNLM"/>
    </source>
</evidence>
<feature type="region of interest" description="Disordered" evidence="3">
    <location>
        <begin position="428"/>
        <end position="453"/>
    </location>
</feature>
<dbReference type="Ensembl" id="ENSXETT00000124315">
    <property type="protein sequence ID" value="ENSXETP00000111189"/>
    <property type="gene ID" value="ENSXETG00000046089"/>
</dbReference>
<feature type="compositionally biased region" description="Polar residues" evidence="3">
    <location>
        <begin position="581"/>
        <end position="609"/>
    </location>
</feature>
<dbReference type="PANTHER" id="PTHR33066:SF2">
    <property type="entry name" value="FILAGGRIN-2-LIKE"/>
    <property type="match status" value="1"/>
</dbReference>
<evidence type="ECO:0000313" key="4">
    <source>
        <dbReference type="Ensembl" id="ENSXETP00000111189"/>
    </source>
</evidence>
<dbReference type="InParanoid" id="A0A803JT88"/>
<dbReference type="GO" id="GO:0003677">
    <property type="term" value="F:DNA binding"/>
    <property type="evidence" value="ECO:0007669"/>
    <property type="project" value="UniProtKB-KW"/>
</dbReference>
<accession>A0A803JT88</accession>
<feature type="region of interest" description="Disordered" evidence="3">
    <location>
        <begin position="238"/>
        <end position="269"/>
    </location>
</feature>
<dbReference type="InterPro" id="IPR013762">
    <property type="entry name" value="Integrase-like_cat_sf"/>
</dbReference>
<dbReference type="PANTHER" id="PTHR33066">
    <property type="entry name" value="INTEGRASE_SAM-LIKE_N DOMAIN-CONTAINING PROTEIN"/>
    <property type="match status" value="1"/>
</dbReference>
<dbReference type="GO" id="GO:0015074">
    <property type="term" value="P:DNA integration"/>
    <property type="evidence" value="ECO:0007669"/>
    <property type="project" value="InterPro"/>
</dbReference>
<dbReference type="InterPro" id="IPR010998">
    <property type="entry name" value="Integrase_recombinase_N"/>
</dbReference>
<evidence type="ECO:0000256" key="3">
    <source>
        <dbReference type="SAM" id="MobiDB-lite"/>
    </source>
</evidence>
<reference evidence="4" key="2">
    <citation type="submission" date="2021-03" db="UniProtKB">
        <authorList>
            <consortium name="Ensembl"/>
        </authorList>
    </citation>
    <scope>IDENTIFICATION</scope>
</reference>
<feature type="compositionally biased region" description="Basic and acidic residues" evidence="3">
    <location>
        <begin position="434"/>
        <end position="444"/>
    </location>
</feature>
<evidence type="ECO:0000256" key="1">
    <source>
        <dbReference type="ARBA" id="ARBA00023125"/>
    </source>
</evidence>
<organism evidence="4">
    <name type="scientific">Xenopus tropicalis</name>
    <name type="common">Western clawed frog</name>
    <name type="synonym">Silurana tropicalis</name>
    <dbReference type="NCBI Taxonomy" id="8364"/>
    <lineage>
        <taxon>Eukaryota</taxon>
        <taxon>Metazoa</taxon>
        <taxon>Chordata</taxon>
        <taxon>Craniata</taxon>
        <taxon>Vertebrata</taxon>
        <taxon>Euteleostomi</taxon>
        <taxon>Amphibia</taxon>
        <taxon>Batrachia</taxon>
        <taxon>Anura</taxon>
        <taxon>Pipoidea</taxon>
        <taxon>Pipidae</taxon>
        <taxon>Xenopodinae</taxon>
        <taxon>Xenopus</taxon>
        <taxon>Silurana</taxon>
    </lineage>
</organism>
<protein>
    <recommendedName>
        <fullName evidence="5">Tyr recombinase domain-containing protein</fullName>
    </recommendedName>
</protein>
<dbReference type="SUPFAM" id="SSF56349">
    <property type="entry name" value="DNA breaking-rejoining enzymes"/>
    <property type="match status" value="1"/>
</dbReference>
<sequence>MGKNHLRQMGVTNNKPRIFNRILWSSSNKIYRNTLTKTKGCKTSHGISNPRIQRNESIDSGTPKRKIQGGLLPNLPCTKTKREIQNHHRSKIFKSIYIQEEVQNGINKIHPVSASRRGCDVYYRSKRRLPSYSHKGMSPKILKSSHKGTCRNRTPSIRSPAVWNIECTKSLYKGNNSSRSVLKNSRYCYYSLSGRLSTKSRNRFRVTKEPIQSNRGFPVIGLVNKLGKIQSKSYKRDKVFGNDLEHRRRKNFPSSRKKGKNQRQSAQVSKQKIFFNKAGFRNFGSFFSSIRSSSMGSCPYEGPAKIYELSLGSSEGITQEETLCSTGNKEISYLVVTPREPFKRFIPISYSSLSHHNRRKWQRLGSTFRKPGRARYLGKRYWSSGSKLLRVGSSMESSACFQNYCKRPKCSNTYRQCGNSLLYKSPRRFQKQRSGNENKKDHGLGRKKSKKYSSPPFLWAQQYQSRLFKSQVDTPRGVESRSRNISSDLQGLGVSRNRPHGLKVQCKASKIFFPYSRPRRGSSGCSSPIMGFQPSICLSAYPYVSKSDQENCTLLNRSDSNSSCLAQKELVLQSPPTFCQSSLAPSSEGKSPTPGTNFASKPCSSSAHSMETERDVMKAQGISSPVIEVLLQSRKEITNKIYQRIWSCFRKWCSNKKLTPEDVPVSIILDFLHDGFKKKLAPNTLKVHIAALSAFKNISLAEHPLIKRFVRAVQNIRPKTNNLTPNWDLDIVLRALQNVPFEPLEEVSLYHLSIKTVFLVAVCSARRVGELQALSCKNSCLQVFPDRIILKADPLFRPKVSSNFHRNFEVILPAFFAEPRNKVEEKLHLLDAKRCVLFYLNKVKPFRISHNLFVSFWGKNKGKRASKTSISRWIKQAISLAYSASGKSIPPNLKAHSTRAVSASQAEVGGVSVDQICRTASWASFRTFAEHYRLNVGTPGEVAFANTVLYTNCKKKNP</sequence>